<dbReference type="Proteomes" id="UP001314635">
    <property type="component" value="Unassembled WGS sequence"/>
</dbReference>
<evidence type="ECO:0000313" key="8">
    <source>
        <dbReference type="Proteomes" id="UP001314635"/>
    </source>
</evidence>
<keyword evidence="4" id="KW-0472">Membrane</keyword>
<evidence type="ECO:0000256" key="2">
    <source>
        <dbReference type="ARBA" id="ARBA00029447"/>
    </source>
</evidence>
<dbReference type="Gene3D" id="1.10.287.950">
    <property type="entry name" value="Methyl-accepting chemotaxis protein"/>
    <property type="match status" value="1"/>
</dbReference>
<dbReference type="SMART" id="SM00304">
    <property type="entry name" value="HAMP"/>
    <property type="match status" value="1"/>
</dbReference>
<name>A0ABS5G679_9BRAD</name>
<dbReference type="CDD" id="cd06225">
    <property type="entry name" value="HAMP"/>
    <property type="match status" value="1"/>
</dbReference>
<evidence type="ECO:0000259" key="5">
    <source>
        <dbReference type="PROSITE" id="PS50111"/>
    </source>
</evidence>
<reference evidence="8" key="1">
    <citation type="journal article" date="2021" name="ISME J.">
        <title>Evolutionary origin and ecological implication of a unique nif island in free-living Bradyrhizobium lineages.</title>
        <authorList>
            <person name="Tao J."/>
        </authorList>
    </citation>
    <scope>NUCLEOTIDE SEQUENCE [LARGE SCALE GENOMIC DNA]</scope>
    <source>
        <strain evidence="8">SZCCT0094</strain>
    </source>
</reference>
<dbReference type="RefSeq" id="WP_172237065.1">
    <property type="nucleotide sequence ID" value="NZ_JABFDP010000014.1"/>
</dbReference>
<sequence>MRNSVSTLLMVLLSVLAAGILVSTAILMSGAAGRYRESVATEQLTAADKAIFQNVLVMRARRGDMQSVLLSEDDPRARLTEYQGVEAKGYDGILAALAGVDMPERDELISRLKASWEATQPQFRLLFDEAAKPRAERVLSRTQPWYDAMTKTLDAANAASLAVSNRAWMTDPTIAKMVQARRLAWQVRDRYGLQCSAMRPNINSSKPLDDAQKASIAQWRGTVAAGWSSLDDLLAGAGGADLAAVVKTSRAEVEAAHQRMDQLAKSFDGSGKPAMPAPEWNAFCQGPFQGIINIGMTALDASIARAEAIKAAALSSLIVQSIAFITALLVAGAALRAVRVRLVRPVGALMQAIQRIGQRDYQTPVPQFAHADEFGAMAAALEGLRESAATAEQLARERELDQGKRLERSQAIDSACRSFDDTVQAVIVSMSTSTGQLDTSASDVRKLVDESTDQTAAVASAAETATTNLETIAAATEELTASVSEIAAQVQASAAEARQAVEKAAQTNATVEMLDRAANRIGEVVKMITAIASQTNLLALNATIEAARAGEAGRGFAVVAGEVKNLAAQTASATDDITRQIGEIQAATGESVEAIRAISHNISGIDEKMAAIAAAVEQQRAATTEISRNFQQAAQGTRAVTDTIGSVAALNRQTGNAGAAMVASVRRMSDDADRFRVAVEGFLGTVRRA</sequence>
<keyword evidence="1 3" id="KW-0807">Transducer</keyword>
<dbReference type="PROSITE" id="PS50111">
    <property type="entry name" value="CHEMOTAXIS_TRANSDUC_2"/>
    <property type="match status" value="1"/>
</dbReference>
<dbReference type="PANTHER" id="PTHR32089">
    <property type="entry name" value="METHYL-ACCEPTING CHEMOTAXIS PROTEIN MCPB"/>
    <property type="match status" value="1"/>
</dbReference>
<feature type="transmembrane region" description="Helical" evidence="4">
    <location>
        <begin position="312"/>
        <end position="335"/>
    </location>
</feature>
<dbReference type="Pfam" id="PF00672">
    <property type="entry name" value="HAMP"/>
    <property type="match status" value="1"/>
</dbReference>
<dbReference type="Pfam" id="PF00015">
    <property type="entry name" value="MCPsignal"/>
    <property type="match status" value="1"/>
</dbReference>
<evidence type="ECO:0000256" key="3">
    <source>
        <dbReference type="PROSITE-ProRule" id="PRU00284"/>
    </source>
</evidence>
<evidence type="ECO:0000259" key="6">
    <source>
        <dbReference type="PROSITE" id="PS50885"/>
    </source>
</evidence>
<proteinExistence type="inferred from homology"/>
<keyword evidence="4" id="KW-1133">Transmembrane helix</keyword>
<dbReference type="InterPro" id="IPR004089">
    <property type="entry name" value="MCPsignal_dom"/>
</dbReference>
<gene>
    <name evidence="7" type="ORF">JQ619_13715</name>
</gene>
<protein>
    <submittedName>
        <fullName evidence="7">HAMP domain-containing protein</fullName>
    </submittedName>
</protein>
<feature type="domain" description="HAMP" evidence="6">
    <location>
        <begin position="340"/>
        <end position="393"/>
    </location>
</feature>
<dbReference type="SMART" id="SM00283">
    <property type="entry name" value="MA"/>
    <property type="match status" value="1"/>
</dbReference>
<dbReference type="EMBL" id="JAFCLK010000011">
    <property type="protein sequence ID" value="MBR1136830.1"/>
    <property type="molecule type" value="Genomic_DNA"/>
</dbReference>
<evidence type="ECO:0000256" key="4">
    <source>
        <dbReference type="SAM" id="Phobius"/>
    </source>
</evidence>
<organism evidence="7 8">
    <name type="scientific">Bradyrhizobium denitrificans</name>
    <dbReference type="NCBI Taxonomy" id="2734912"/>
    <lineage>
        <taxon>Bacteria</taxon>
        <taxon>Pseudomonadati</taxon>
        <taxon>Pseudomonadota</taxon>
        <taxon>Alphaproteobacteria</taxon>
        <taxon>Hyphomicrobiales</taxon>
        <taxon>Nitrobacteraceae</taxon>
        <taxon>Bradyrhizobium</taxon>
    </lineage>
</organism>
<keyword evidence="4" id="KW-0812">Transmembrane</keyword>
<keyword evidence="8" id="KW-1185">Reference proteome</keyword>
<evidence type="ECO:0000313" key="7">
    <source>
        <dbReference type="EMBL" id="MBR1136830.1"/>
    </source>
</evidence>
<comment type="similarity">
    <text evidence="2">Belongs to the methyl-accepting chemotaxis (MCP) protein family.</text>
</comment>
<dbReference type="SUPFAM" id="SSF58104">
    <property type="entry name" value="Methyl-accepting chemotaxis protein (MCP) signaling domain"/>
    <property type="match status" value="1"/>
</dbReference>
<dbReference type="PANTHER" id="PTHR32089:SF112">
    <property type="entry name" value="LYSOZYME-LIKE PROTEIN-RELATED"/>
    <property type="match status" value="1"/>
</dbReference>
<dbReference type="InterPro" id="IPR003660">
    <property type="entry name" value="HAMP_dom"/>
</dbReference>
<dbReference type="Gene3D" id="6.10.340.10">
    <property type="match status" value="1"/>
</dbReference>
<comment type="caution">
    <text evidence="7">The sequence shown here is derived from an EMBL/GenBank/DDBJ whole genome shotgun (WGS) entry which is preliminary data.</text>
</comment>
<accession>A0ABS5G679</accession>
<evidence type="ECO:0000256" key="1">
    <source>
        <dbReference type="ARBA" id="ARBA00023224"/>
    </source>
</evidence>
<feature type="domain" description="Methyl-accepting transducer" evidence="5">
    <location>
        <begin position="433"/>
        <end position="669"/>
    </location>
</feature>
<dbReference type="PROSITE" id="PS50885">
    <property type="entry name" value="HAMP"/>
    <property type="match status" value="1"/>
</dbReference>